<proteinExistence type="predicted"/>
<gene>
    <name evidence="1" type="ORF">BJ138DRAFT_1171316</name>
</gene>
<sequence length="666" mass="73816">MPRRPSKKSKANAKPRPVERKNSSIKRWNTAADIELDDEDQFHASRDKILLEGEGPHDDEDGDEDEVFGLQGLSSSEDSELDDIEEDIGTREEALIQKKSKTSKVKSRTKGKKDASPSPEHDSEEDEETWGASKAAYYSSNAIQLESDDEEANELEEQEALRLQAKARDAMSDDDFGLAGGIEDDVGEADVEEVLTGPSQISKPTLPTDKSSLLRYLQIENPEALALAHDWDDTVRSMMLTQARIAASQEIDSDIVEAGLLHLYYQALLTYATTLAFYLHLRASEKYASRPELLRKHPVLKRLLTLKQSLNTLDNLGVGGTDGKQDNESSNSDAEIEDIADEEMPDLWSLIRKEGLDKDELEELLMDATTEIKSKSKALPPSSAKPPKKKRKTSNSNQQPTIPVFDLVEPTFPSSASSTKKTHSRTVSDGANDAFGEAVSLQHADAEDKQARKKTLRFHVSRIESASARRQNARVNAAGGDDDIPYRERRKEREARLEKEQLRKIGTLGKGGDDLDDVEPELVNGESKAGNKKRRREAELDADADDAGGDGPDGYYELVKQRVAEKKMKKKADYEEAQLSAQSSFDPEDANGPRSITRAILKNKGLTPHRSKSVRNPRVKKRQKFEKAKKRVSSQKAVYKGGIGDVSKYSGETSGISKVVKSVRLG</sequence>
<evidence type="ECO:0000313" key="1">
    <source>
        <dbReference type="EMBL" id="KAH7913413.1"/>
    </source>
</evidence>
<dbReference type="EMBL" id="MU267631">
    <property type="protein sequence ID" value="KAH7913413.1"/>
    <property type="molecule type" value="Genomic_DNA"/>
</dbReference>
<protein>
    <submittedName>
        <fullName evidence="1">Sas10 C-terminal domain-containing protein</fullName>
    </submittedName>
</protein>
<accession>A0ACB8AK93</accession>
<organism evidence="1 2">
    <name type="scientific">Hygrophoropsis aurantiaca</name>
    <dbReference type="NCBI Taxonomy" id="72124"/>
    <lineage>
        <taxon>Eukaryota</taxon>
        <taxon>Fungi</taxon>
        <taxon>Dikarya</taxon>
        <taxon>Basidiomycota</taxon>
        <taxon>Agaricomycotina</taxon>
        <taxon>Agaricomycetes</taxon>
        <taxon>Agaricomycetidae</taxon>
        <taxon>Boletales</taxon>
        <taxon>Coniophorineae</taxon>
        <taxon>Hygrophoropsidaceae</taxon>
        <taxon>Hygrophoropsis</taxon>
    </lineage>
</organism>
<keyword evidence="2" id="KW-1185">Reference proteome</keyword>
<comment type="caution">
    <text evidence="1">The sequence shown here is derived from an EMBL/GenBank/DDBJ whole genome shotgun (WGS) entry which is preliminary data.</text>
</comment>
<evidence type="ECO:0000313" key="2">
    <source>
        <dbReference type="Proteomes" id="UP000790377"/>
    </source>
</evidence>
<name>A0ACB8AK93_9AGAM</name>
<dbReference type="Proteomes" id="UP000790377">
    <property type="component" value="Unassembled WGS sequence"/>
</dbReference>
<reference evidence="1" key="1">
    <citation type="journal article" date="2021" name="New Phytol.">
        <title>Evolutionary innovations through gain and loss of genes in the ectomycorrhizal Boletales.</title>
        <authorList>
            <person name="Wu G."/>
            <person name="Miyauchi S."/>
            <person name="Morin E."/>
            <person name="Kuo A."/>
            <person name="Drula E."/>
            <person name="Varga T."/>
            <person name="Kohler A."/>
            <person name="Feng B."/>
            <person name="Cao Y."/>
            <person name="Lipzen A."/>
            <person name="Daum C."/>
            <person name="Hundley H."/>
            <person name="Pangilinan J."/>
            <person name="Johnson J."/>
            <person name="Barry K."/>
            <person name="LaButti K."/>
            <person name="Ng V."/>
            <person name="Ahrendt S."/>
            <person name="Min B."/>
            <person name="Choi I.G."/>
            <person name="Park H."/>
            <person name="Plett J.M."/>
            <person name="Magnuson J."/>
            <person name="Spatafora J.W."/>
            <person name="Nagy L.G."/>
            <person name="Henrissat B."/>
            <person name="Grigoriev I.V."/>
            <person name="Yang Z.L."/>
            <person name="Xu J."/>
            <person name="Martin F.M."/>
        </authorList>
    </citation>
    <scope>NUCLEOTIDE SEQUENCE</scope>
    <source>
        <strain evidence="1">ATCC 28755</strain>
    </source>
</reference>